<comment type="caution">
    <text evidence="1">The sequence shown here is derived from an EMBL/GenBank/DDBJ whole genome shotgun (WGS) entry which is preliminary data.</text>
</comment>
<evidence type="ECO:0000313" key="1">
    <source>
        <dbReference type="EMBL" id="TGY79125.1"/>
    </source>
</evidence>
<keyword evidence="2" id="KW-1185">Reference proteome</keyword>
<evidence type="ECO:0000313" key="2">
    <source>
        <dbReference type="Proteomes" id="UP000306319"/>
    </source>
</evidence>
<gene>
    <name evidence="1" type="ORF">E5331_07005</name>
</gene>
<reference evidence="1" key="1">
    <citation type="submission" date="2019-04" db="EMBL/GenBank/DDBJ databases">
        <title>Microbes associate with the intestines of laboratory mice.</title>
        <authorList>
            <person name="Navarre W."/>
            <person name="Wong E."/>
            <person name="Huang K."/>
            <person name="Tropini C."/>
            <person name="Ng K."/>
            <person name="Yu B."/>
        </authorList>
    </citation>
    <scope>NUCLEOTIDE SEQUENCE</scope>
    <source>
        <strain evidence="1">NM04_E33</strain>
    </source>
</reference>
<name>A0AC61RHT7_9BACT</name>
<dbReference type="EMBL" id="SRYB01000008">
    <property type="protein sequence ID" value="TGY79125.1"/>
    <property type="molecule type" value="Genomic_DNA"/>
</dbReference>
<organism evidence="1 2">
    <name type="scientific">Lepagella muris</name>
    <dbReference type="NCBI Taxonomy" id="3032870"/>
    <lineage>
        <taxon>Bacteria</taxon>
        <taxon>Pseudomonadati</taxon>
        <taxon>Bacteroidota</taxon>
        <taxon>Bacteroidia</taxon>
        <taxon>Bacteroidales</taxon>
        <taxon>Muribaculaceae</taxon>
        <taxon>Lepagella</taxon>
    </lineage>
</organism>
<sequence>MKVTSTYPLLIFPALLSPFIGNAQESKPTELSAEMVVAAPTMQMPSVWTFDDCINWATANTTDIRRTLLNILQADQDIASAKDAWLPTVGFSTNQSFTNYPSPEKGMNANTYGSSYGINANWTVWEGNVRKYRLESSKILQRQQALAGEDVVKTLKLGILQAYLNIMYAKEAVTIAEQTLEVSTSQTKRAKRLMESGRTSKVDYAQIESQMAQDSYNLVQARSNLKNAKMNLKKILELGLDYDMEIADVSFPDSEITQPVPSKSETFSIASAWLPGIRSNELNKEIYANDVKIAKAGNKPTISLSGGIGSDYNSGGSAWGTQMGHNFNENIGVNISIPIFDGNSTKRAVAKAKLAEMEYDLTKKTLLDDLSQTIESLYIDATNAKAKYDSGLIQLESTRLTDDLVNRQFELGLVNPQELLSAHNNLLNAKLELLQSKYMAILANKTINYYATKEVVM</sequence>
<accession>A0AC61RHT7</accession>
<protein>
    <submittedName>
        <fullName evidence="1">TolC family protein</fullName>
    </submittedName>
</protein>
<proteinExistence type="predicted"/>
<dbReference type="Proteomes" id="UP000306319">
    <property type="component" value="Unassembled WGS sequence"/>
</dbReference>